<dbReference type="Proteomes" id="UP000595046">
    <property type="component" value="Chromosome"/>
</dbReference>
<keyword evidence="3" id="KW-0378">Hydrolase</keyword>
<proteinExistence type="predicted"/>
<dbReference type="SUPFAM" id="SSF55031">
    <property type="entry name" value="Bacterial exopeptidase dimerisation domain"/>
    <property type="match status" value="1"/>
</dbReference>
<organism evidence="8 9">
    <name type="scientific">Streptomyces bathyalis</name>
    <dbReference type="NCBI Taxonomy" id="2710756"/>
    <lineage>
        <taxon>Bacteria</taxon>
        <taxon>Bacillati</taxon>
        <taxon>Actinomycetota</taxon>
        <taxon>Actinomycetes</taxon>
        <taxon>Kitasatosporales</taxon>
        <taxon>Streptomycetaceae</taxon>
        <taxon>Streptomyces</taxon>
    </lineage>
</organism>
<dbReference type="InterPro" id="IPR002933">
    <property type="entry name" value="Peptidase_M20"/>
</dbReference>
<dbReference type="Gene3D" id="3.40.630.10">
    <property type="entry name" value="Zn peptidases"/>
    <property type="match status" value="1"/>
</dbReference>
<evidence type="ECO:0000256" key="2">
    <source>
        <dbReference type="ARBA" id="ARBA00022723"/>
    </source>
</evidence>
<dbReference type="PANTHER" id="PTHR43808:SF9">
    <property type="entry name" value="BLL0789 PROTEIN"/>
    <property type="match status" value="1"/>
</dbReference>
<feature type="active site" evidence="5">
    <location>
        <position position="77"/>
    </location>
</feature>
<dbReference type="Gene3D" id="3.30.70.360">
    <property type="match status" value="1"/>
</dbReference>
<evidence type="ECO:0000259" key="7">
    <source>
        <dbReference type="Pfam" id="PF07687"/>
    </source>
</evidence>
<dbReference type="PANTHER" id="PTHR43808">
    <property type="entry name" value="ACETYLORNITHINE DEACETYLASE"/>
    <property type="match status" value="1"/>
</dbReference>
<dbReference type="KEGG" id="sbat:G4Z16_31655"/>
<dbReference type="InterPro" id="IPR011650">
    <property type="entry name" value="Peptidase_M20_dimer"/>
</dbReference>
<evidence type="ECO:0000256" key="4">
    <source>
        <dbReference type="ARBA" id="ARBA00022833"/>
    </source>
</evidence>
<dbReference type="SUPFAM" id="SSF53187">
    <property type="entry name" value="Zn-dependent exopeptidases"/>
    <property type="match status" value="1"/>
</dbReference>
<reference evidence="9" key="1">
    <citation type="submission" date="2020-02" db="EMBL/GenBank/DDBJ databases">
        <title>Streptomyces sp. ASO4wet.</title>
        <authorList>
            <person name="Risdian C."/>
            <person name="Landwehr W."/>
            <person name="Schupp P."/>
            <person name="Wink J."/>
        </authorList>
    </citation>
    <scope>NUCLEOTIDE SEQUENCE [LARGE SCALE GENOMIC DNA]</scope>
    <source>
        <strain evidence="9">ASO4wet</strain>
    </source>
</reference>
<evidence type="ECO:0000256" key="1">
    <source>
        <dbReference type="ARBA" id="ARBA00001947"/>
    </source>
</evidence>
<dbReference type="GO" id="GO:0016787">
    <property type="term" value="F:hydrolase activity"/>
    <property type="evidence" value="ECO:0007669"/>
    <property type="project" value="UniProtKB-KW"/>
</dbReference>
<evidence type="ECO:0000313" key="8">
    <source>
        <dbReference type="EMBL" id="QPP11161.1"/>
    </source>
</evidence>
<dbReference type="PROSITE" id="PS00758">
    <property type="entry name" value="ARGE_DAPE_CPG2_1"/>
    <property type="match status" value="1"/>
</dbReference>
<protein>
    <submittedName>
        <fullName evidence="8">M20 family metallopeptidase</fullName>
    </submittedName>
</protein>
<dbReference type="InterPro" id="IPR050072">
    <property type="entry name" value="Peptidase_M20A"/>
</dbReference>
<sequence length="375" mass="38687">MLDDLDGLVSAESPSSDPVALRACRSVLEDIGTRLLGKRPTVLPGADSPGGDGTPGGLLWRLGPAGRPPVLLVGHLDTVWPLGTLRHRPFDVRESRATGPGVFDMKAGLVQGLHALAALHATTGAYPSVAFLVTTDEEVGSPLGGPVVTQWAEESRAALVLEGAADGGALKHARKGWSFYDISVAGRAAHAGLDPHQGRNALVDLAGLVVRLDRLASADGETTVTPTMAAAGTTQNTVPDRAHVTIDVRAPDSAAQRGLDAALRQLVAETAELPYEISGGINRPPLEEAHAREVLGLAHAAFDRLGLRWPGSARVGGVSDGNLCAAAGTPTLDGLGAVGGGAHADHEWTDIARMPERAALVGQLTADLDSRPRPA</sequence>
<dbReference type="Pfam" id="PF01546">
    <property type="entry name" value="Peptidase_M20"/>
    <property type="match status" value="1"/>
</dbReference>
<dbReference type="GO" id="GO:0046872">
    <property type="term" value="F:metal ion binding"/>
    <property type="evidence" value="ECO:0007669"/>
    <property type="project" value="UniProtKB-KW"/>
</dbReference>
<keyword evidence="9" id="KW-1185">Reference proteome</keyword>
<evidence type="ECO:0000256" key="5">
    <source>
        <dbReference type="PIRSR" id="PIRSR037238-1"/>
    </source>
</evidence>
<dbReference type="InterPro" id="IPR017150">
    <property type="entry name" value="Pept_M20_glutamate_carboxypep"/>
</dbReference>
<dbReference type="Pfam" id="PF07687">
    <property type="entry name" value="M20_dimer"/>
    <property type="match status" value="1"/>
</dbReference>
<dbReference type="InterPro" id="IPR036264">
    <property type="entry name" value="Bact_exopeptidase_dim_dom"/>
</dbReference>
<comment type="cofactor">
    <cofactor evidence="1">
        <name>Zn(2+)</name>
        <dbReference type="ChEBI" id="CHEBI:29105"/>
    </cofactor>
</comment>
<dbReference type="InterPro" id="IPR001261">
    <property type="entry name" value="ArgE/DapE_CS"/>
</dbReference>
<name>A0A7T1TDW3_9ACTN</name>
<evidence type="ECO:0000256" key="6">
    <source>
        <dbReference type="SAM" id="MobiDB-lite"/>
    </source>
</evidence>
<evidence type="ECO:0000313" key="9">
    <source>
        <dbReference type="Proteomes" id="UP000595046"/>
    </source>
</evidence>
<keyword evidence="4" id="KW-0862">Zinc</keyword>
<accession>A0A7T1TDW3</accession>
<evidence type="ECO:0000256" key="3">
    <source>
        <dbReference type="ARBA" id="ARBA00022801"/>
    </source>
</evidence>
<feature type="region of interest" description="Disordered" evidence="6">
    <location>
        <begin position="39"/>
        <end position="58"/>
    </location>
</feature>
<gene>
    <name evidence="8" type="ORF">G4Z16_31655</name>
</gene>
<dbReference type="AlphaFoldDB" id="A0A7T1TDW3"/>
<feature type="domain" description="Peptidase M20 dimerisation" evidence="7">
    <location>
        <begin position="173"/>
        <end position="271"/>
    </location>
</feature>
<dbReference type="EMBL" id="CP048882">
    <property type="protein sequence ID" value="QPP11161.1"/>
    <property type="molecule type" value="Genomic_DNA"/>
</dbReference>
<keyword evidence="2" id="KW-0479">Metal-binding</keyword>
<feature type="active site" description="Proton acceptor" evidence="5">
    <location>
        <position position="137"/>
    </location>
</feature>
<dbReference type="PIRSF" id="PIRSF037238">
    <property type="entry name" value="Carboxypeptidase_G2"/>
    <property type="match status" value="1"/>
</dbReference>